<protein>
    <submittedName>
        <fullName evidence="4">Signal transduction histidine kinase</fullName>
    </submittedName>
</protein>
<dbReference type="PROSITE" id="PS50894">
    <property type="entry name" value="HPT"/>
    <property type="match status" value="1"/>
</dbReference>
<sequence length="163" mass="18541">MSTQEEKPKTVPKESTEKTTNKDNGETKVVDPEELIDMNTFDQLLDMDDEEDHEFSYSIVLNYFEQAEQTFQDMDGALDNKDLSELSRLGHFLKGSSAAIGLKKVKATCEKIQNIGNKQDEVGSASIDDAEALEKLTKLLPQVKEEYKEAEEYLKSFYDQDSR</sequence>
<dbReference type="EMBL" id="JAIXMP010000012">
    <property type="protein sequence ID" value="KAI9264237.1"/>
    <property type="molecule type" value="Genomic_DNA"/>
</dbReference>
<feature type="region of interest" description="Disordered" evidence="2">
    <location>
        <begin position="1"/>
        <end position="31"/>
    </location>
</feature>
<dbReference type="GO" id="GO:0000160">
    <property type="term" value="P:phosphorelay signal transduction system"/>
    <property type="evidence" value="ECO:0007669"/>
    <property type="project" value="InterPro"/>
</dbReference>
<dbReference type="CDD" id="cd00088">
    <property type="entry name" value="HPT"/>
    <property type="match status" value="1"/>
</dbReference>
<dbReference type="Gene3D" id="1.20.120.160">
    <property type="entry name" value="HPT domain"/>
    <property type="match status" value="1"/>
</dbReference>
<accession>A0AAD5PE96</accession>
<dbReference type="Pfam" id="PF01627">
    <property type="entry name" value="Hpt"/>
    <property type="match status" value="1"/>
</dbReference>
<dbReference type="InterPro" id="IPR008207">
    <property type="entry name" value="Sig_transdc_His_kin_Hpt_dom"/>
</dbReference>
<feature type="modified residue" description="Phosphohistidine" evidence="1">
    <location>
        <position position="91"/>
    </location>
</feature>
<organism evidence="4 5">
    <name type="scientific">Phascolomyces articulosus</name>
    <dbReference type="NCBI Taxonomy" id="60185"/>
    <lineage>
        <taxon>Eukaryota</taxon>
        <taxon>Fungi</taxon>
        <taxon>Fungi incertae sedis</taxon>
        <taxon>Mucoromycota</taxon>
        <taxon>Mucoromycotina</taxon>
        <taxon>Mucoromycetes</taxon>
        <taxon>Mucorales</taxon>
        <taxon>Lichtheimiaceae</taxon>
        <taxon>Phascolomyces</taxon>
    </lineage>
</organism>
<dbReference type="FunFam" id="1.20.120.160:FF:000007">
    <property type="entry name" value="Multistep phosphorelay regulator 1"/>
    <property type="match status" value="1"/>
</dbReference>
<reference evidence="4" key="1">
    <citation type="journal article" date="2022" name="IScience">
        <title>Evolution of zygomycete secretomes and the origins of terrestrial fungal ecologies.</title>
        <authorList>
            <person name="Chang Y."/>
            <person name="Wang Y."/>
            <person name="Mondo S."/>
            <person name="Ahrendt S."/>
            <person name="Andreopoulos W."/>
            <person name="Barry K."/>
            <person name="Beard J."/>
            <person name="Benny G.L."/>
            <person name="Blankenship S."/>
            <person name="Bonito G."/>
            <person name="Cuomo C."/>
            <person name="Desiro A."/>
            <person name="Gervers K.A."/>
            <person name="Hundley H."/>
            <person name="Kuo A."/>
            <person name="LaButti K."/>
            <person name="Lang B.F."/>
            <person name="Lipzen A."/>
            <person name="O'Donnell K."/>
            <person name="Pangilinan J."/>
            <person name="Reynolds N."/>
            <person name="Sandor L."/>
            <person name="Smith M.E."/>
            <person name="Tsang A."/>
            <person name="Grigoriev I.V."/>
            <person name="Stajich J.E."/>
            <person name="Spatafora J.W."/>
        </authorList>
    </citation>
    <scope>NUCLEOTIDE SEQUENCE</scope>
    <source>
        <strain evidence="4">RSA 2281</strain>
    </source>
</reference>
<comment type="caution">
    <text evidence="4">The sequence shown here is derived from an EMBL/GenBank/DDBJ whole genome shotgun (WGS) entry which is preliminary data.</text>
</comment>
<evidence type="ECO:0000313" key="5">
    <source>
        <dbReference type="Proteomes" id="UP001209540"/>
    </source>
</evidence>
<dbReference type="GO" id="GO:0043424">
    <property type="term" value="F:protein histidine kinase binding"/>
    <property type="evidence" value="ECO:0007669"/>
    <property type="project" value="InterPro"/>
</dbReference>
<dbReference type="GO" id="GO:0009927">
    <property type="term" value="F:histidine phosphotransfer kinase activity"/>
    <property type="evidence" value="ECO:0007669"/>
    <property type="project" value="InterPro"/>
</dbReference>
<gene>
    <name evidence="4" type="ORF">BDA99DRAFT_508790</name>
</gene>
<dbReference type="GO" id="GO:0005737">
    <property type="term" value="C:cytoplasm"/>
    <property type="evidence" value="ECO:0007669"/>
    <property type="project" value="TreeGrafter"/>
</dbReference>
<evidence type="ECO:0000256" key="2">
    <source>
        <dbReference type="SAM" id="MobiDB-lite"/>
    </source>
</evidence>
<keyword evidence="1" id="KW-0597">Phosphoprotein</keyword>
<dbReference type="SUPFAM" id="SSF47226">
    <property type="entry name" value="Histidine-containing phosphotransfer domain, HPT domain"/>
    <property type="match status" value="1"/>
</dbReference>
<evidence type="ECO:0000259" key="3">
    <source>
        <dbReference type="PROSITE" id="PS50894"/>
    </source>
</evidence>
<dbReference type="InterPro" id="IPR045871">
    <property type="entry name" value="AHP1-5/YPD1"/>
</dbReference>
<dbReference type="Proteomes" id="UP001209540">
    <property type="component" value="Unassembled WGS sequence"/>
</dbReference>
<dbReference type="PANTHER" id="PTHR28242">
    <property type="entry name" value="PHOSPHORELAY INTERMEDIATE PROTEIN YPD1"/>
    <property type="match status" value="1"/>
</dbReference>
<dbReference type="SMART" id="SM00073">
    <property type="entry name" value="HPT"/>
    <property type="match status" value="1"/>
</dbReference>
<keyword evidence="4" id="KW-0418">Kinase</keyword>
<reference evidence="4" key="2">
    <citation type="submission" date="2023-02" db="EMBL/GenBank/DDBJ databases">
        <authorList>
            <consortium name="DOE Joint Genome Institute"/>
            <person name="Mondo S.J."/>
            <person name="Chang Y."/>
            <person name="Wang Y."/>
            <person name="Ahrendt S."/>
            <person name="Andreopoulos W."/>
            <person name="Barry K."/>
            <person name="Beard J."/>
            <person name="Benny G.L."/>
            <person name="Blankenship S."/>
            <person name="Bonito G."/>
            <person name="Cuomo C."/>
            <person name="Desiro A."/>
            <person name="Gervers K.A."/>
            <person name="Hundley H."/>
            <person name="Kuo A."/>
            <person name="LaButti K."/>
            <person name="Lang B.F."/>
            <person name="Lipzen A."/>
            <person name="O'Donnell K."/>
            <person name="Pangilinan J."/>
            <person name="Reynolds N."/>
            <person name="Sandor L."/>
            <person name="Smith M.W."/>
            <person name="Tsang A."/>
            <person name="Grigoriev I.V."/>
            <person name="Stajich J.E."/>
            <person name="Spatafora J.W."/>
        </authorList>
    </citation>
    <scope>NUCLEOTIDE SEQUENCE</scope>
    <source>
        <strain evidence="4">RSA 2281</strain>
    </source>
</reference>
<evidence type="ECO:0000256" key="1">
    <source>
        <dbReference type="PROSITE-ProRule" id="PRU00110"/>
    </source>
</evidence>
<dbReference type="GO" id="GO:0005634">
    <property type="term" value="C:nucleus"/>
    <property type="evidence" value="ECO:0007669"/>
    <property type="project" value="TreeGrafter"/>
</dbReference>
<name>A0AAD5PE96_9FUNG</name>
<keyword evidence="4" id="KW-0808">Transferase</keyword>
<dbReference type="AlphaFoldDB" id="A0AAD5PE96"/>
<evidence type="ECO:0000313" key="4">
    <source>
        <dbReference type="EMBL" id="KAI9264237.1"/>
    </source>
</evidence>
<keyword evidence="5" id="KW-1185">Reference proteome</keyword>
<dbReference type="InterPro" id="IPR036641">
    <property type="entry name" value="HPT_dom_sf"/>
</dbReference>
<proteinExistence type="predicted"/>
<feature type="domain" description="HPt" evidence="3">
    <location>
        <begin position="52"/>
        <end position="157"/>
    </location>
</feature>
<dbReference type="PANTHER" id="PTHR28242:SF52">
    <property type="entry name" value="PHOSPHORELAY INTERMEDIATE PROTEIN YPD1"/>
    <property type="match status" value="1"/>
</dbReference>